<comment type="subcellular location">
    <subcellularLocation>
        <location evidence="1">Cell membrane</location>
    </subcellularLocation>
</comment>
<dbReference type="GO" id="GO:0034417">
    <property type="term" value="F:bisphosphoglycerate 3-phosphatase activity"/>
    <property type="evidence" value="ECO:0007669"/>
    <property type="project" value="UniProtKB-EC"/>
</dbReference>
<sequence length="439" mass="51256">MSTRNRHKSLVLALLISIFITKNCADSDDKTECLSETKHPYMNFATKTPYYHAHGNIREELSTLQSSGCDVHSVWMMIRHGSRHPTKIDGKDLELLKEWDPDKLSHDRRMQLFETGRVEMKELGARVREALPQFFKEGVLEHNVSIWSTNTDRTKETAKVFLEGFSPSQNLEKNIVVKEHDRIMEFHEICHKYNEKIFNGSHIPAFLKFLKGPELLSVVDSVSERIAVPVERLHVVLMYNACRYYKVMEPLKHSAWCAVFSRKDMEVMEFGEDLFMYHDHGYALDITYEQACPAVQDLLQRFRYQSDSSVFYFTHLETVVKVMTRFGFFNDSKPLTWNAMDSRRRWRTSDFGGFGSNIAFLLTKCKGVGWTVNTYINEKKVYLPRCAYTTGCPWLVFQQLYGQYAVCPFDELCGNKGFGSKVVSEQWKFWRKLNILREL</sequence>
<evidence type="ECO:0000256" key="2">
    <source>
        <dbReference type="ARBA" id="ARBA00008422"/>
    </source>
</evidence>
<evidence type="ECO:0000256" key="11">
    <source>
        <dbReference type="ARBA" id="ARBA00031642"/>
    </source>
</evidence>
<feature type="disulfide bond" evidence="16">
    <location>
        <begin position="69"/>
        <end position="365"/>
    </location>
</feature>
<comment type="catalytic activity">
    <reaction evidence="15">
        <text>(2R)-2,3-bisphosphoglycerate + H2O = (2R)-2-phosphoglycerate + phosphate</text>
        <dbReference type="Rhea" id="RHEA:27381"/>
        <dbReference type="ChEBI" id="CHEBI:15377"/>
        <dbReference type="ChEBI" id="CHEBI:43474"/>
        <dbReference type="ChEBI" id="CHEBI:58248"/>
        <dbReference type="ChEBI" id="CHEBI:58289"/>
        <dbReference type="EC" id="3.1.3.80"/>
    </reaction>
    <physiologicalReaction direction="left-to-right" evidence="15">
        <dbReference type="Rhea" id="RHEA:27382"/>
    </physiologicalReaction>
</comment>
<dbReference type="EC" id="3.1.3.80" evidence="3"/>
<comment type="catalytic activity">
    <reaction evidence="14">
        <text>1D-myo-inositol hexakisphosphate + H2O = 1D-myo-inositol 1,2,4,5,6-pentakisphosphate + phosphate</text>
        <dbReference type="Rhea" id="RHEA:16989"/>
        <dbReference type="ChEBI" id="CHEBI:15377"/>
        <dbReference type="ChEBI" id="CHEBI:43474"/>
        <dbReference type="ChEBI" id="CHEBI:57798"/>
        <dbReference type="ChEBI" id="CHEBI:58130"/>
        <dbReference type="EC" id="3.1.3.62"/>
    </reaction>
    <physiologicalReaction direction="left-to-right" evidence="14">
        <dbReference type="Rhea" id="RHEA:16990"/>
    </physiologicalReaction>
</comment>
<dbReference type="Gene3D" id="3.40.50.1240">
    <property type="entry name" value="Phosphoglycerate mutase-like"/>
    <property type="match status" value="1"/>
</dbReference>
<evidence type="ECO:0000256" key="1">
    <source>
        <dbReference type="ARBA" id="ARBA00004236"/>
    </source>
</evidence>
<dbReference type="GO" id="GO:0003993">
    <property type="term" value="F:acid phosphatase activity"/>
    <property type="evidence" value="ECO:0007669"/>
    <property type="project" value="TreeGrafter"/>
</dbReference>
<evidence type="ECO:0000256" key="5">
    <source>
        <dbReference type="ARBA" id="ARBA00018097"/>
    </source>
</evidence>
<evidence type="ECO:0000256" key="14">
    <source>
        <dbReference type="ARBA" id="ARBA00043691"/>
    </source>
</evidence>
<dbReference type="PIRSF" id="PIRSF000894">
    <property type="entry name" value="Acid_phosphatase"/>
    <property type="match status" value="1"/>
</dbReference>
<dbReference type="SUPFAM" id="SSF53254">
    <property type="entry name" value="Phosphoglycerate mutase-like"/>
    <property type="match status" value="1"/>
</dbReference>
<dbReference type="Proteomes" id="UP000283509">
    <property type="component" value="Unassembled WGS sequence"/>
</dbReference>
<evidence type="ECO:0000256" key="10">
    <source>
        <dbReference type="ARBA" id="ARBA00023180"/>
    </source>
</evidence>
<evidence type="ECO:0000313" key="19">
    <source>
        <dbReference type="Proteomes" id="UP000283509"/>
    </source>
</evidence>
<evidence type="ECO:0000256" key="7">
    <source>
        <dbReference type="ARBA" id="ARBA00022729"/>
    </source>
</evidence>
<evidence type="ECO:0000256" key="4">
    <source>
        <dbReference type="ARBA" id="ARBA00013040"/>
    </source>
</evidence>
<feature type="chain" id="PRO_5018750950" description="Multiple inositol polyphosphate phosphatase 1" evidence="17">
    <location>
        <begin position="26"/>
        <end position="439"/>
    </location>
</feature>
<feature type="disulfide bond" evidence="16">
    <location>
        <begin position="242"/>
        <end position="257"/>
    </location>
</feature>
<dbReference type="InterPro" id="IPR016274">
    <property type="entry name" value="Histidine_acid_Pase_euk"/>
</dbReference>
<feature type="signal peptide" evidence="17">
    <location>
        <begin position="1"/>
        <end position="25"/>
    </location>
</feature>
<evidence type="ECO:0000256" key="9">
    <source>
        <dbReference type="ARBA" id="ARBA00023136"/>
    </source>
</evidence>
<dbReference type="CDD" id="cd07061">
    <property type="entry name" value="HP_HAP_like"/>
    <property type="match status" value="1"/>
</dbReference>
<evidence type="ECO:0000256" key="6">
    <source>
        <dbReference type="ARBA" id="ARBA00022475"/>
    </source>
</evidence>
<dbReference type="InterPro" id="IPR033379">
    <property type="entry name" value="Acid_Pase_AS"/>
</dbReference>
<keyword evidence="16" id="KW-1015">Disulfide bond</keyword>
<keyword evidence="7 17" id="KW-0732">Signal</keyword>
<name>A0A3R7M9T1_PENVA</name>
<dbReference type="AlphaFoldDB" id="A0A3R7M9T1"/>
<evidence type="ECO:0000256" key="15">
    <source>
        <dbReference type="ARBA" id="ARBA00043832"/>
    </source>
</evidence>
<comment type="catalytic activity">
    <reaction evidence="13">
        <text>1D-myo-inositol 1,2,4,5,6-pentakisphosphate + H2O = 1D-myo-inositol 1,2,5,6-tetrakisphosphate + phosphate</text>
        <dbReference type="Rhea" id="RHEA:77115"/>
        <dbReference type="ChEBI" id="CHEBI:15377"/>
        <dbReference type="ChEBI" id="CHEBI:43474"/>
        <dbReference type="ChEBI" id="CHEBI:57798"/>
        <dbReference type="ChEBI" id="CHEBI:195535"/>
        <dbReference type="EC" id="3.1.3.62"/>
    </reaction>
    <physiologicalReaction direction="left-to-right" evidence="13">
        <dbReference type="Rhea" id="RHEA:77116"/>
    </physiologicalReaction>
</comment>
<keyword evidence="10" id="KW-0325">Glycoprotein</keyword>
<dbReference type="Pfam" id="PF00328">
    <property type="entry name" value="His_Phos_2"/>
    <property type="match status" value="1"/>
</dbReference>
<gene>
    <name evidence="18" type="ORF">C7M84_010732</name>
</gene>
<dbReference type="EC" id="3.1.3.62" evidence="4"/>
<accession>A0A3R7M9T1</accession>
<dbReference type="OrthoDB" id="6509975at2759"/>
<comment type="caution">
    <text evidence="18">The sequence shown here is derived from an EMBL/GenBank/DDBJ whole genome shotgun (WGS) entry which is preliminary data.</text>
</comment>
<keyword evidence="6" id="KW-1003">Cell membrane</keyword>
<evidence type="ECO:0000256" key="8">
    <source>
        <dbReference type="ARBA" id="ARBA00022801"/>
    </source>
</evidence>
<proteinExistence type="inferred from homology"/>
<comment type="catalytic activity">
    <reaction evidence="12">
        <text>1D-myo-inositol 1,2,5,6-tetrakisphosphate + H2O = 1D-myo-inositol 1,2,6-trisphosphate + phosphate</text>
        <dbReference type="Rhea" id="RHEA:77119"/>
        <dbReference type="ChEBI" id="CHEBI:15377"/>
        <dbReference type="ChEBI" id="CHEBI:43474"/>
        <dbReference type="ChEBI" id="CHEBI:195535"/>
        <dbReference type="ChEBI" id="CHEBI:195537"/>
        <dbReference type="EC" id="3.1.3.62"/>
    </reaction>
    <physiologicalReaction direction="left-to-right" evidence="12">
        <dbReference type="Rhea" id="RHEA:77120"/>
    </physiologicalReaction>
</comment>
<comment type="similarity">
    <text evidence="2">Belongs to the histidine acid phosphatase family. MINPP1 subfamily.</text>
</comment>
<keyword evidence="8" id="KW-0378">Hydrolase</keyword>
<evidence type="ECO:0000256" key="3">
    <source>
        <dbReference type="ARBA" id="ARBA00012976"/>
    </source>
</evidence>
<dbReference type="GO" id="GO:0005886">
    <property type="term" value="C:plasma membrane"/>
    <property type="evidence" value="ECO:0007669"/>
    <property type="project" value="UniProtKB-SubCell"/>
</dbReference>
<dbReference type="InterPro" id="IPR000560">
    <property type="entry name" value="His_Pase_clade-2"/>
</dbReference>
<protein>
    <recommendedName>
        <fullName evidence="5">Multiple inositol polyphosphate phosphatase 1</fullName>
        <ecNumber evidence="4">3.1.3.62</ecNumber>
        <ecNumber evidence="3">3.1.3.80</ecNumber>
    </recommendedName>
    <alternativeName>
        <fullName evidence="11">2,3-bisphosphoglycerate 3-phosphatase</fullName>
    </alternativeName>
</protein>
<evidence type="ECO:0000313" key="18">
    <source>
        <dbReference type="EMBL" id="ROT70951.1"/>
    </source>
</evidence>
<organism evidence="18 19">
    <name type="scientific">Penaeus vannamei</name>
    <name type="common">Whiteleg shrimp</name>
    <name type="synonym">Litopenaeus vannamei</name>
    <dbReference type="NCBI Taxonomy" id="6689"/>
    <lineage>
        <taxon>Eukaryota</taxon>
        <taxon>Metazoa</taxon>
        <taxon>Ecdysozoa</taxon>
        <taxon>Arthropoda</taxon>
        <taxon>Crustacea</taxon>
        <taxon>Multicrustacea</taxon>
        <taxon>Malacostraca</taxon>
        <taxon>Eumalacostraca</taxon>
        <taxon>Eucarida</taxon>
        <taxon>Decapoda</taxon>
        <taxon>Dendrobranchiata</taxon>
        <taxon>Penaeoidea</taxon>
        <taxon>Penaeidae</taxon>
        <taxon>Penaeus</taxon>
    </lineage>
</organism>
<evidence type="ECO:0000256" key="17">
    <source>
        <dbReference type="SAM" id="SignalP"/>
    </source>
</evidence>
<dbReference type="EMBL" id="QCYY01002366">
    <property type="protein sequence ID" value="ROT70951.1"/>
    <property type="molecule type" value="Genomic_DNA"/>
</dbReference>
<dbReference type="InterPro" id="IPR029033">
    <property type="entry name" value="His_PPase_superfam"/>
</dbReference>
<evidence type="ECO:0000256" key="16">
    <source>
        <dbReference type="PIRSR" id="PIRSR000894-2"/>
    </source>
</evidence>
<dbReference type="GO" id="GO:0052745">
    <property type="term" value="F:inositol phosphate phosphatase activity"/>
    <property type="evidence" value="ECO:0007669"/>
    <property type="project" value="TreeGrafter"/>
</dbReference>
<evidence type="ECO:0000256" key="12">
    <source>
        <dbReference type="ARBA" id="ARBA00043668"/>
    </source>
</evidence>
<dbReference type="PROSITE" id="PS00616">
    <property type="entry name" value="HIS_ACID_PHOSPHAT_1"/>
    <property type="match status" value="1"/>
</dbReference>
<dbReference type="PANTHER" id="PTHR20963">
    <property type="entry name" value="MULTIPLE INOSITOL POLYPHOSPHATE PHOSPHATASE-RELATED"/>
    <property type="match status" value="1"/>
</dbReference>
<dbReference type="PANTHER" id="PTHR20963:SF8">
    <property type="entry name" value="MULTIPLE INOSITOL POLYPHOSPHATE PHOSPHATASE 1"/>
    <property type="match status" value="1"/>
</dbReference>
<evidence type="ECO:0000256" key="13">
    <source>
        <dbReference type="ARBA" id="ARBA00043671"/>
    </source>
</evidence>
<keyword evidence="19" id="KW-1185">Reference proteome</keyword>
<reference evidence="18 19" key="1">
    <citation type="submission" date="2018-04" db="EMBL/GenBank/DDBJ databases">
        <authorList>
            <person name="Zhang X."/>
            <person name="Yuan J."/>
            <person name="Li F."/>
            <person name="Xiang J."/>
        </authorList>
    </citation>
    <scope>NUCLEOTIDE SEQUENCE [LARGE SCALE GENOMIC DNA]</scope>
    <source>
        <tissue evidence="18">Muscle</tissue>
    </source>
</reference>
<reference evidence="18 19" key="2">
    <citation type="submission" date="2019-01" db="EMBL/GenBank/DDBJ databases">
        <title>The decoding of complex shrimp genome reveals the adaptation for benthos swimmer, frequently molting mechanism and breeding impact on genome.</title>
        <authorList>
            <person name="Sun Y."/>
            <person name="Gao Y."/>
            <person name="Yu Y."/>
        </authorList>
    </citation>
    <scope>NUCLEOTIDE SEQUENCE [LARGE SCALE GENOMIC DNA]</scope>
    <source>
        <tissue evidence="18">Muscle</tissue>
    </source>
</reference>
<keyword evidence="9" id="KW-0472">Membrane</keyword>